<comment type="caution">
    <text evidence="1">The sequence shown here is derived from an EMBL/GenBank/DDBJ whole genome shotgun (WGS) entry which is preliminary data.</text>
</comment>
<dbReference type="EMBL" id="AWUE01020611">
    <property type="protein sequence ID" value="OMO67449.1"/>
    <property type="molecule type" value="Genomic_DNA"/>
</dbReference>
<reference evidence="2" key="1">
    <citation type="submission" date="2013-09" db="EMBL/GenBank/DDBJ databases">
        <title>Corchorus olitorius genome sequencing.</title>
        <authorList>
            <person name="Alam M."/>
            <person name="Haque M.S."/>
            <person name="Islam M.S."/>
            <person name="Emdad E.M."/>
            <person name="Islam M.M."/>
            <person name="Ahmed B."/>
            <person name="Halim A."/>
            <person name="Hossen Q.M.M."/>
            <person name="Hossain M.Z."/>
            <person name="Ahmed R."/>
            <person name="Khan M.M."/>
            <person name="Islam R."/>
            <person name="Rashid M.M."/>
            <person name="Khan S.A."/>
            <person name="Rahman M.S."/>
            <person name="Alam M."/>
            <person name="Yahiya A.S."/>
            <person name="Khan M.S."/>
            <person name="Azam M.S."/>
            <person name="Haque T."/>
            <person name="Lashkar M.Z.H."/>
            <person name="Akhand A.I."/>
            <person name="Morshed G."/>
            <person name="Roy S."/>
            <person name="Uddin K.S."/>
            <person name="Rabeya T."/>
            <person name="Hossain A.S."/>
            <person name="Chowdhury A."/>
            <person name="Snigdha A.R."/>
            <person name="Mortoza M.S."/>
            <person name="Matin S.A."/>
            <person name="Hoque S.M.E."/>
            <person name="Islam M.K."/>
            <person name="Roy D.K."/>
            <person name="Haider R."/>
            <person name="Moosa M.M."/>
            <person name="Elias S.M."/>
            <person name="Hasan A.M."/>
            <person name="Jahan S."/>
            <person name="Shafiuddin M."/>
            <person name="Mahmood N."/>
            <person name="Shommy N.S."/>
        </authorList>
    </citation>
    <scope>NUCLEOTIDE SEQUENCE [LARGE SCALE GENOMIC DNA]</scope>
    <source>
        <strain evidence="2">cv. O-4</strain>
    </source>
</reference>
<sequence>MSKKTLATEACIKACGGAPHRACQYFDLTDWRYGWLLPGWLVEEHRMPTGRLYKVKTCPLFHPPPHHVKKLRFPEILVRAGFFLLTWTQVAYLAISKLLDYSVSPHISFSVARLKNAEPCCSVMDRWFCQGKYRISKSDDEESSESQ</sequence>
<evidence type="ECO:0000313" key="2">
    <source>
        <dbReference type="Proteomes" id="UP000187203"/>
    </source>
</evidence>
<organism evidence="1 2">
    <name type="scientific">Corchorus olitorius</name>
    <dbReference type="NCBI Taxonomy" id="93759"/>
    <lineage>
        <taxon>Eukaryota</taxon>
        <taxon>Viridiplantae</taxon>
        <taxon>Streptophyta</taxon>
        <taxon>Embryophyta</taxon>
        <taxon>Tracheophyta</taxon>
        <taxon>Spermatophyta</taxon>
        <taxon>Magnoliopsida</taxon>
        <taxon>eudicotyledons</taxon>
        <taxon>Gunneridae</taxon>
        <taxon>Pentapetalae</taxon>
        <taxon>rosids</taxon>
        <taxon>malvids</taxon>
        <taxon>Malvales</taxon>
        <taxon>Malvaceae</taxon>
        <taxon>Grewioideae</taxon>
        <taxon>Apeibeae</taxon>
        <taxon>Corchorus</taxon>
    </lineage>
</organism>
<dbReference type="OrthoDB" id="1001247at2759"/>
<accession>A0A1R3HAR9</accession>
<protein>
    <submittedName>
        <fullName evidence="1">Uncharacterized protein</fullName>
    </submittedName>
</protein>
<name>A0A1R3HAR9_9ROSI</name>
<gene>
    <name evidence="1" type="ORF">COLO4_30147</name>
</gene>
<evidence type="ECO:0000313" key="1">
    <source>
        <dbReference type="EMBL" id="OMO67449.1"/>
    </source>
</evidence>
<proteinExistence type="predicted"/>
<keyword evidence="2" id="KW-1185">Reference proteome</keyword>
<dbReference type="AlphaFoldDB" id="A0A1R3HAR9"/>
<dbReference type="Proteomes" id="UP000187203">
    <property type="component" value="Unassembled WGS sequence"/>
</dbReference>